<keyword evidence="15" id="KW-1185">Reference proteome</keyword>
<feature type="domain" description="C2H2-type" evidence="12">
    <location>
        <begin position="410"/>
        <end position="437"/>
    </location>
</feature>
<feature type="region of interest" description="Disordered" evidence="11">
    <location>
        <begin position="1117"/>
        <end position="1137"/>
    </location>
</feature>
<dbReference type="Pfam" id="PF00096">
    <property type="entry name" value="zf-C2H2"/>
    <property type="match status" value="2"/>
</dbReference>
<dbReference type="EMBL" id="RHFK02000002">
    <property type="protein sequence ID" value="TWW79455.1"/>
    <property type="molecule type" value="Genomic_DNA"/>
</dbReference>
<evidence type="ECO:0000259" key="13">
    <source>
        <dbReference type="PROSITE" id="PS50835"/>
    </source>
</evidence>
<organism evidence="14 15">
    <name type="scientific">Takifugu flavidus</name>
    <name type="common">sansaifugu</name>
    <dbReference type="NCBI Taxonomy" id="433684"/>
    <lineage>
        <taxon>Eukaryota</taxon>
        <taxon>Metazoa</taxon>
        <taxon>Chordata</taxon>
        <taxon>Craniata</taxon>
        <taxon>Vertebrata</taxon>
        <taxon>Euteleostomi</taxon>
        <taxon>Actinopterygii</taxon>
        <taxon>Neopterygii</taxon>
        <taxon>Teleostei</taxon>
        <taxon>Neoteleostei</taxon>
        <taxon>Acanthomorphata</taxon>
        <taxon>Eupercaria</taxon>
        <taxon>Tetraodontiformes</taxon>
        <taxon>Tetradontoidea</taxon>
        <taxon>Tetraodontidae</taxon>
        <taxon>Takifugu</taxon>
    </lineage>
</organism>
<dbReference type="GO" id="GO:0008270">
    <property type="term" value="F:zinc ion binding"/>
    <property type="evidence" value="ECO:0007669"/>
    <property type="project" value="UniProtKB-KW"/>
</dbReference>
<keyword evidence="3" id="KW-0677">Repeat</keyword>
<dbReference type="FunFam" id="3.30.160.60:FF:000255">
    <property type="entry name" value="Zinc finger and AT-hook domain containing"/>
    <property type="match status" value="1"/>
</dbReference>
<evidence type="ECO:0000256" key="7">
    <source>
        <dbReference type="ARBA" id="ARBA00023125"/>
    </source>
</evidence>
<evidence type="ECO:0000256" key="3">
    <source>
        <dbReference type="ARBA" id="ARBA00022737"/>
    </source>
</evidence>
<keyword evidence="9" id="KW-0539">Nucleus</keyword>
<evidence type="ECO:0000259" key="12">
    <source>
        <dbReference type="PROSITE" id="PS50157"/>
    </source>
</evidence>
<dbReference type="Proteomes" id="UP000324091">
    <property type="component" value="Chromosome 10"/>
</dbReference>
<dbReference type="PROSITE" id="PS50157">
    <property type="entry name" value="ZINC_FINGER_C2H2_2"/>
    <property type="match status" value="9"/>
</dbReference>
<accession>A0A5C6PJ75</accession>
<protein>
    <submittedName>
        <fullName evidence="14">Mdm2-binding protein</fullName>
    </submittedName>
</protein>
<evidence type="ECO:0000256" key="10">
    <source>
        <dbReference type="PROSITE-ProRule" id="PRU00042"/>
    </source>
</evidence>
<keyword evidence="7" id="KW-0238">DNA-binding</keyword>
<feature type="domain" description="C2H2-type" evidence="12">
    <location>
        <begin position="381"/>
        <end position="408"/>
    </location>
</feature>
<dbReference type="FunFam" id="3.30.160.60:FF:000446">
    <property type="entry name" value="Zinc finger protein"/>
    <property type="match status" value="1"/>
</dbReference>
<evidence type="ECO:0000256" key="4">
    <source>
        <dbReference type="ARBA" id="ARBA00022771"/>
    </source>
</evidence>
<dbReference type="InterPro" id="IPR029420">
    <property type="entry name" value="MTBP_central"/>
</dbReference>
<dbReference type="InterPro" id="IPR029421">
    <property type="entry name" value="MTBP_N"/>
</dbReference>
<feature type="region of interest" description="Disordered" evidence="11">
    <location>
        <begin position="1213"/>
        <end position="1232"/>
    </location>
</feature>
<evidence type="ECO:0000313" key="14">
    <source>
        <dbReference type="EMBL" id="TWW79455.1"/>
    </source>
</evidence>
<dbReference type="GO" id="GO:0000776">
    <property type="term" value="C:kinetochore"/>
    <property type="evidence" value="ECO:0007669"/>
    <property type="project" value="TreeGrafter"/>
</dbReference>
<gene>
    <name evidence="14" type="ORF">D4764_10G0004850</name>
</gene>
<proteinExistence type="predicted"/>
<feature type="domain" description="C2H2-type" evidence="12">
    <location>
        <begin position="39"/>
        <end position="66"/>
    </location>
</feature>
<dbReference type="Pfam" id="PF14918">
    <property type="entry name" value="MTBP_N"/>
    <property type="match status" value="1"/>
</dbReference>
<dbReference type="InterPro" id="IPR036236">
    <property type="entry name" value="Znf_C2H2_sf"/>
</dbReference>
<dbReference type="FunFam" id="3.30.160.60:FF:001388">
    <property type="entry name" value="Zinc finger and AT-hook domain containing"/>
    <property type="match status" value="1"/>
</dbReference>
<feature type="domain" description="C2H2-type" evidence="12">
    <location>
        <begin position="353"/>
        <end position="380"/>
    </location>
</feature>
<comment type="caution">
    <text evidence="14">The sequence shown here is derived from an EMBL/GenBank/DDBJ whole genome shotgun (WGS) entry which is preliminary data.</text>
</comment>
<feature type="domain" description="C2H2-type" evidence="12">
    <location>
        <begin position="163"/>
        <end position="190"/>
    </location>
</feature>
<evidence type="ECO:0000313" key="15">
    <source>
        <dbReference type="Proteomes" id="UP000324091"/>
    </source>
</evidence>
<evidence type="ECO:0000256" key="2">
    <source>
        <dbReference type="ARBA" id="ARBA00022723"/>
    </source>
</evidence>
<dbReference type="PROSITE" id="PS00028">
    <property type="entry name" value="ZINC_FINGER_C2H2_1"/>
    <property type="match status" value="7"/>
</dbReference>
<dbReference type="GO" id="GO:0005634">
    <property type="term" value="C:nucleus"/>
    <property type="evidence" value="ECO:0007669"/>
    <property type="project" value="UniProtKB-SubCell"/>
</dbReference>
<evidence type="ECO:0000256" key="6">
    <source>
        <dbReference type="ARBA" id="ARBA00023015"/>
    </source>
</evidence>
<feature type="domain" description="C2H2-type" evidence="12">
    <location>
        <begin position="67"/>
        <end position="94"/>
    </location>
</feature>
<dbReference type="GO" id="GO:0003677">
    <property type="term" value="F:DNA binding"/>
    <property type="evidence" value="ECO:0007669"/>
    <property type="project" value="UniProtKB-KW"/>
</dbReference>
<feature type="domain" description="C2H2-type" evidence="12">
    <location>
        <begin position="438"/>
        <end position="466"/>
    </location>
</feature>
<dbReference type="InterPro" id="IPR007110">
    <property type="entry name" value="Ig-like_dom"/>
</dbReference>
<dbReference type="SMART" id="SM00355">
    <property type="entry name" value="ZnF_C2H2"/>
    <property type="match status" value="12"/>
</dbReference>
<dbReference type="InterPro" id="IPR039061">
    <property type="entry name" value="MTBP"/>
</dbReference>
<dbReference type="GO" id="GO:0031396">
    <property type="term" value="P:regulation of protein ubiquitination"/>
    <property type="evidence" value="ECO:0007669"/>
    <property type="project" value="InterPro"/>
</dbReference>
<evidence type="ECO:0000256" key="1">
    <source>
        <dbReference type="ARBA" id="ARBA00004123"/>
    </source>
</evidence>
<dbReference type="GO" id="GO:0034501">
    <property type="term" value="P:protein localization to kinetochore"/>
    <property type="evidence" value="ECO:0007669"/>
    <property type="project" value="TreeGrafter"/>
</dbReference>
<dbReference type="Pfam" id="PF14919">
    <property type="entry name" value="MTBP_mid"/>
    <property type="match status" value="1"/>
</dbReference>
<dbReference type="InterPro" id="IPR029418">
    <property type="entry name" value="MTBP_C"/>
</dbReference>
<dbReference type="SUPFAM" id="SSF57667">
    <property type="entry name" value="beta-beta-alpha zinc fingers"/>
    <property type="match status" value="4"/>
</dbReference>
<dbReference type="Pfam" id="PF14920">
    <property type="entry name" value="MTBP_C"/>
    <property type="match status" value="2"/>
</dbReference>
<feature type="domain" description="C2H2-type" evidence="12">
    <location>
        <begin position="217"/>
        <end position="245"/>
    </location>
</feature>
<evidence type="ECO:0000256" key="9">
    <source>
        <dbReference type="ARBA" id="ARBA00023242"/>
    </source>
</evidence>
<sequence length="1379" mass="155193">MTKKMVCLNWFHWRSEQQKQTSHPSIFKISFIHSQLKIFACEFCNKIFKFRHSLVAHLRTHTQEKPFQCPHCDYASGIKANLNVHLRKHTGEKFSCQHCPFKCLSPGHLKVKQHCGFCDKKYSDVKNLLKHMEKQHNLKDPDVNQSYQKLRLKTRQGLRQLLYHCPTCNRGFKNQLERERHLLVHAPHRPFACLLCDHAATKMEALAAHVKKHLFIYVCYMCEGKFVSSQGMTAHLKESHTEQDQDQAFTHCINNSYYLMQPGENIWGNEEREDARNRIKECNTELKGGDDGRVEEDGTLKLESGVENDALPIQAKGVMVKRAEKCPYCDSYFLKNSSDYQRHIWAHQGLKPYACTMCDYAGRSRSNLKTHMNRHNTERCHLCDLCGKKFKSKVTLKSHRLSHTEEGKQFQCLQCDFNTVSKPYLLRHMEQHAEFKPFRCAHCHYSCNIAGPLKRHYKKKHPGQKYHNVGPGRPNPDSLEQHGGMKCPQCEFVYGTKWELNRHLKSKHNLKVMEGSWEVGETVEAQYNAVEDGQQLMEATEVTLQDNVNIQQITELSAETYDAVTSMVAMAPGTVTVVQQLQMAEEQEVNNSGNQLMVVNEESSLTGNQVMVVNEDGGLASNQVMVVEDGHGLEALTVLTQDENTHHYIVSDWEELGKDLQNNEDEEQTSKTVESLQRYLNNQDSVEQKSDQSSLTEILAEAAEGLHLLSDKLPPPGKALLDVLVLGSVEQSPPVKDLLPLLGALKHMSCWHAAKITVVTQNISGWQKMASYLCATIIEPAELRNCIDHRELWRGSLVIREKKYASELRFDGFSLRSWGSSLLSQSAYTTTDHKLQSEVFHYYTPALDLIQLINLADLPSFLVSRTECDLYPLKCGLAWVGALFSLSCTVTHVAQPAASQLSSQRWRETIARRPKSLAVPDVEVKGESAHYFLLVQGWEDAGRVTCRVRFLNSDSQVNGAAAMEIVSGLLRRTSSSGGAVGNILRTLPCLQGDMLLKRERKVNQLQALVLKEYLTRLAQIVNQEGNGARGEGQKEESSGSNSVPVSELKDILNLARKQYLKMMDSSLPSAASCLTRQNDTVSNDSGSHNMSQLQCEWPERSVLQNAENLQKRRQKRRFGLLGPGSSDNLLGPKDGQKGSPALLDAAELLKHFTPDGFPVGELQPLLLNRGFCLDEKRSLVQDQAFVKLQSRLIRYETQTTCSKEPSALPFALSPAPSPAVMSEPGSVPDGETLENADVARLKRRSWDMDIISGCPQKRAVAAVGHILPSGLYGGNLADPSPPPPPPSPPLLVFPHLLLRDTRPQMLLEVVAKTLKHHGIGVEHECFEACSKRLFDISKFYLKASPDLKTSRGLHEEMKKAAGSNVKQVIDWILEKNSKK</sequence>
<keyword evidence="4 10" id="KW-0863">Zinc-finger</keyword>
<keyword evidence="8" id="KW-0804">Transcription</keyword>
<keyword evidence="5" id="KW-0862">Zinc</keyword>
<dbReference type="FunFam" id="3.30.160.60:FF:001756">
    <property type="entry name" value="Zinc finger and AT-hook domain containing"/>
    <property type="match status" value="1"/>
</dbReference>
<keyword evidence="6" id="KW-0805">Transcription regulation</keyword>
<reference evidence="14 15" key="1">
    <citation type="submission" date="2019-04" db="EMBL/GenBank/DDBJ databases">
        <title>Chromosome genome assembly for Takifugu flavidus.</title>
        <authorList>
            <person name="Xiao S."/>
        </authorList>
    </citation>
    <scope>NUCLEOTIDE SEQUENCE [LARGE SCALE GENOMIC DNA]</scope>
    <source>
        <strain evidence="14">HTHZ2018</strain>
        <tissue evidence="14">Muscle</tissue>
    </source>
</reference>
<dbReference type="GO" id="GO:0007089">
    <property type="term" value="P:traversing start control point of mitotic cell cycle"/>
    <property type="evidence" value="ECO:0007669"/>
    <property type="project" value="TreeGrafter"/>
</dbReference>
<keyword evidence="2" id="KW-0479">Metal-binding</keyword>
<evidence type="ECO:0000256" key="5">
    <source>
        <dbReference type="ARBA" id="ARBA00022833"/>
    </source>
</evidence>
<feature type="region of interest" description="Disordered" evidence="11">
    <location>
        <begin position="1025"/>
        <end position="1044"/>
    </location>
</feature>
<dbReference type="PROSITE" id="PS50835">
    <property type="entry name" value="IG_LIKE"/>
    <property type="match status" value="1"/>
</dbReference>
<dbReference type="PANTHER" id="PTHR14382">
    <property type="entry name" value="MDM2-BINDING PROTEIN"/>
    <property type="match status" value="1"/>
</dbReference>
<feature type="domain" description="Ig-like" evidence="13">
    <location>
        <begin position="859"/>
        <end position="958"/>
    </location>
</feature>
<comment type="subcellular location">
    <subcellularLocation>
        <location evidence="1">Nucleus</location>
    </subcellularLocation>
</comment>
<dbReference type="Gene3D" id="3.30.160.60">
    <property type="entry name" value="Classic Zinc Finger"/>
    <property type="match status" value="7"/>
</dbReference>
<evidence type="ECO:0000256" key="11">
    <source>
        <dbReference type="SAM" id="MobiDB-lite"/>
    </source>
</evidence>
<feature type="domain" description="C2H2-type" evidence="12">
    <location>
        <begin position="113"/>
        <end position="141"/>
    </location>
</feature>
<dbReference type="PANTHER" id="PTHR14382:SF1">
    <property type="entry name" value="MDM2-BINDING PROTEIN"/>
    <property type="match status" value="1"/>
</dbReference>
<evidence type="ECO:0000256" key="8">
    <source>
        <dbReference type="ARBA" id="ARBA00023163"/>
    </source>
</evidence>
<name>A0A5C6PJ75_9TELE</name>
<dbReference type="InterPro" id="IPR013087">
    <property type="entry name" value="Znf_C2H2_type"/>
</dbReference>